<dbReference type="PANTHER" id="PTHR33392">
    <property type="entry name" value="POLYISOPRENYL-TEICHOIC ACID--PEPTIDOGLYCAN TEICHOIC ACID TRANSFERASE TAGU"/>
    <property type="match status" value="1"/>
</dbReference>
<proteinExistence type="inferred from homology"/>
<comment type="caution">
    <text evidence="4">The sequence shown here is derived from an EMBL/GenBank/DDBJ whole genome shotgun (WGS) entry which is preliminary data.</text>
</comment>
<dbReference type="EMBL" id="MGFU01000056">
    <property type="protein sequence ID" value="OGM11647.1"/>
    <property type="molecule type" value="Genomic_DNA"/>
</dbReference>
<keyword evidence="2" id="KW-1133">Transmembrane helix</keyword>
<feature type="transmembrane region" description="Helical" evidence="2">
    <location>
        <begin position="9"/>
        <end position="30"/>
    </location>
</feature>
<name>A0A1F7X9D5_9BACT</name>
<accession>A0A1F7X9D5</accession>
<protein>
    <recommendedName>
        <fullName evidence="3">Cell envelope-related transcriptional attenuator domain-containing protein</fullName>
    </recommendedName>
</protein>
<keyword evidence="2" id="KW-0472">Membrane</keyword>
<dbReference type="Pfam" id="PF03816">
    <property type="entry name" value="LytR_cpsA_psr"/>
    <property type="match status" value="1"/>
</dbReference>
<dbReference type="InterPro" id="IPR004474">
    <property type="entry name" value="LytR_CpsA_psr"/>
</dbReference>
<sequence>MKLTAKFKILFSLIFIAVFLISFVSTFIFLNYKRSVVEKPEKQSTNEDIQIKKIEGEINILLLGYGGAGHEGGTLSDSILILNLNTEKKHAALIAIPRDTWIELPIRSDLKENHKVNASYAIGNDHAKYPLKEPIYQGESGGGEMAKYAASQVVGMPIDYFVSVSFDGFSEAINILGGIEVDVPVTFDDYFYPVKDLENESCGKSAGEIAELSSTQSGFELEKQFECRYEHLHFDKGKTQMNGESALKFVRSRHSSQHGGDFARGQRQQAVLFGIKDKLLELGAADDALSFFNKFSDVIKTDIDEEALLSLVASLGNTSDYSIKEINLTEENVFSATKSLDGQFILIPKLGEGIWSGVHSFVREQISN</sequence>
<dbReference type="Gene3D" id="3.40.630.190">
    <property type="entry name" value="LCP protein"/>
    <property type="match status" value="1"/>
</dbReference>
<organism evidence="4 5">
    <name type="scientific">Candidatus Woesebacteria bacterium RBG_16_39_8b</name>
    <dbReference type="NCBI Taxonomy" id="1802482"/>
    <lineage>
        <taxon>Bacteria</taxon>
        <taxon>Candidatus Woeseibacteriota</taxon>
    </lineage>
</organism>
<evidence type="ECO:0000256" key="2">
    <source>
        <dbReference type="SAM" id="Phobius"/>
    </source>
</evidence>
<evidence type="ECO:0000259" key="3">
    <source>
        <dbReference type="Pfam" id="PF03816"/>
    </source>
</evidence>
<dbReference type="PANTHER" id="PTHR33392:SF6">
    <property type="entry name" value="POLYISOPRENYL-TEICHOIC ACID--PEPTIDOGLYCAN TEICHOIC ACID TRANSFERASE TAGU"/>
    <property type="match status" value="1"/>
</dbReference>
<evidence type="ECO:0000313" key="4">
    <source>
        <dbReference type="EMBL" id="OGM11647.1"/>
    </source>
</evidence>
<dbReference type="Proteomes" id="UP000179013">
    <property type="component" value="Unassembled WGS sequence"/>
</dbReference>
<comment type="similarity">
    <text evidence="1">Belongs to the LytR/CpsA/Psr (LCP) family.</text>
</comment>
<keyword evidence="2" id="KW-0812">Transmembrane</keyword>
<feature type="domain" description="Cell envelope-related transcriptional attenuator" evidence="3">
    <location>
        <begin position="76"/>
        <end position="279"/>
    </location>
</feature>
<reference evidence="4 5" key="1">
    <citation type="journal article" date="2016" name="Nat. Commun.">
        <title>Thousands of microbial genomes shed light on interconnected biogeochemical processes in an aquifer system.</title>
        <authorList>
            <person name="Anantharaman K."/>
            <person name="Brown C.T."/>
            <person name="Hug L.A."/>
            <person name="Sharon I."/>
            <person name="Castelle C.J."/>
            <person name="Probst A.J."/>
            <person name="Thomas B.C."/>
            <person name="Singh A."/>
            <person name="Wilkins M.J."/>
            <person name="Karaoz U."/>
            <person name="Brodie E.L."/>
            <person name="Williams K.H."/>
            <person name="Hubbard S.S."/>
            <person name="Banfield J.F."/>
        </authorList>
    </citation>
    <scope>NUCLEOTIDE SEQUENCE [LARGE SCALE GENOMIC DNA]</scope>
</reference>
<evidence type="ECO:0000313" key="5">
    <source>
        <dbReference type="Proteomes" id="UP000179013"/>
    </source>
</evidence>
<dbReference type="InterPro" id="IPR050922">
    <property type="entry name" value="LytR/CpsA/Psr_CW_biosynth"/>
</dbReference>
<dbReference type="AlphaFoldDB" id="A0A1F7X9D5"/>
<gene>
    <name evidence="4" type="ORF">A2V80_03615</name>
</gene>
<evidence type="ECO:0000256" key="1">
    <source>
        <dbReference type="ARBA" id="ARBA00006068"/>
    </source>
</evidence>